<accession>A0A2T8IFL0</accession>
<name>A0A2T8IFL0_9POAL</name>
<dbReference type="InterPro" id="IPR002083">
    <property type="entry name" value="MATH/TRAF_dom"/>
</dbReference>
<evidence type="ECO:0008006" key="6">
    <source>
        <dbReference type="Google" id="ProtNLM"/>
    </source>
</evidence>
<gene>
    <name evidence="5" type="ORF">PAHAL_6G077900</name>
</gene>
<evidence type="ECO:0000259" key="4">
    <source>
        <dbReference type="PROSITE" id="PS50144"/>
    </source>
</evidence>
<evidence type="ECO:0000313" key="5">
    <source>
        <dbReference type="EMBL" id="PVH36464.1"/>
    </source>
</evidence>
<dbReference type="PANTHER" id="PTHR26379:SF346">
    <property type="entry name" value="BTB DOMAIN-CONTAINING PROTEIN"/>
    <property type="match status" value="1"/>
</dbReference>
<evidence type="ECO:0000256" key="2">
    <source>
        <dbReference type="SAM" id="MobiDB-lite"/>
    </source>
</evidence>
<evidence type="ECO:0000259" key="3">
    <source>
        <dbReference type="PROSITE" id="PS50097"/>
    </source>
</evidence>
<dbReference type="CDD" id="cd00121">
    <property type="entry name" value="MATH"/>
    <property type="match status" value="1"/>
</dbReference>
<dbReference type="Gene3D" id="2.60.210.10">
    <property type="entry name" value="Apoptosis, Tumor Necrosis Factor Receptor Associated Protein 2, Chain A"/>
    <property type="match status" value="1"/>
</dbReference>
<feature type="domain" description="MATH" evidence="4">
    <location>
        <begin position="21"/>
        <end position="154"/>
    </location>
</feature>
<dbReference type="Gramene" id="PVH36464">
    <property type="protein sequence ID" value="PVH36464"/>
    <property type="gene ID" value="PAHAL_6G077900"/>
</dbReference>
<feature type="region of interest" description="Disordered" evidence="2">
    <location>
        <begin position="1"/>
        <end position="20"/>
    </location>
</feature>
<reference evidence="5" key="1">
    <citation type="submission" date="2018-04" db="EMBL/GenBank/DDBJ databases">
        <title>WGS assembly of Panicum hallii.</title>
        <authorList>
            <person name="Lovell J."/>
            <person name="Jenkins J."/>
            <person name="Lowry D."/>
            <person name="Mamidi S."/>
            <person name="Sreedasyam A."/>
            <person name="Weng X."/>
            <person name="Barry K."/>
            <person name="Bonette J."/>
            <person name="Campitelli B."/>
            <person name="Daum C."/>
            <person name="Gordon S."/>
            <person name="Gould B."/>
            <person name="Lipzen A."/>
            <person name="Macqueen A."/>
            <person name="Palacio-Mejia J."/>
            <person name="Plott C."/>
            <person name="Shakirov E."/>
            <person name="Shu S."/>
            <person name="Yoshinaga Y."/>
            <person name="Zane M."/>
            <person name="Rokhsar D."/>
            <person name="Grimwood J."/>
            <person name="Schmutz J."/>
            <person name="Juenger T."/>
        </authorList>
    </citation>
    <scope>NUCLEOTIDE SEQUENCE [LARGE SCALE GENOMIC DNA]</scope>
    <source>
        <strain evidence="5">FIL2</strain>
    </source>
</reference>
<protein>
    <recommendedName>
        <fullName evidence="6">BTB domain-containing protein</fullName>
    </recommendedName>
</protein>
<dbReference type="AlphaFoldDB" id="A0A2T8IFL0"/>
<dbReference type="Gene3D" id="3.30.710.10">
    <property type="entry name" value="Potassium Channel Kv1.1, Chain A"/>
    <property type="match status" value="1"/>
</dbReference>
<dbReference type="PROSITE" id="PS50144">
    <property type="entry name" value="MATH"/>
    <property type="match status" value="1"/>
</dbReference>
<dbReference type="GO" id="GO:0016567">
    <property type="term" value="P:protein ubiquitination"/>
    <property type="evidence" value="ECO:0007669"/>
    <property type="project" value="InterPro"/>
</dbReference>
<dbReference type="InterPro" id="IPR000210">
    <property type="entry name" value="BTB/POZ_dom"/>
</dbReference>
<dbReference type="EMBL" id="CM008051">
    <property type="protein sequence ID" value="PVH36464.1"/>
    <property type="molecule type" value="Genomic_DNA"/>
</dbReference>
<comment type="pathway">
    <text evidence="1">Protein modification; protein ubiquitination.</text>
</comment>
<organism evidence="5">
    <name type="scientific">Panicum hallii</name>
    <dbReference type="NCBI Taxonomy" id="206008"/>
    <lineage>
        <taxon>Eukaryota</taxon>
        <taxon>Viridiplantae</taxon>
        <taxon>Streptophyta</taxon>
        <taxon>Embryophyta</taxon>
        <taxon>Tracheophyta</taxon>
        <taxon>Spermatophyta</taxon>
        <taxon>Magnoliopsida</taxon>
        <taxon>Liliopsida</taxon>
        <taxon>Poales</taxon>
        <taxon>Poaceae</taxon>
        <taxon>PACMAD clade</taxon>
        <taxon>Panicoideae</taxon>
        <taxon>Panicodae</taxon>
        <taxon>Paniceae</taxon>
        <taxon>Panicinae</taxon>
        <taxon>Panicum</taxon>
        <taxon>Panicum sect. Panicum</taxon>
    </lineage>
</organism>
<dbReference type="InterPro" id="IPR011333">
    <property type="entry name" value="SKP1/BTB/POZ_sf"/>
</dbReference>
<proteinExistence type="predicted"/>
<feature type="compositionally biased region" description="Low complexity" evidence="2">
    <location>
        <begin position="9"/>
        <end position="20"/>
    </location>
</feature>
<evidence type="ECO:0000256" key="1">
    <source>
        <dbReference type="ARBA" id="ARBA00004906"/>
    </source>
</evidence>
<dbReference type="Proteomes" id="UP000243499">
    <property type="component" value="Chromosome 6"/>
</dbReference>
<dbReference type="PANTHER" id="PTHR26379">
    <property type="entry name" value="BTB/POZ AND MATH DOMAIN-CONTAINING PROTEIN 1"/>
    <property type="match status" value="1"/>
</dbReference>
<dbReference type="SUPFAM" id="SSF49599">
    <property type="entry name" value="TRAF domain-like"/>
    <property type="match status" value="1"/>
</dbReference>
<feature type="domain" description="BTB" evidence="3">
    <location>
        <begin position="192"/>
        <end position="252"/>
    </location>
</feature>
<dbReference type="PROSITE" id="PS50097">
    <property type="entry name" value="BTB"/>
    <property type="match status" value="1"/>
</dbReference>
<dbReference type="Pfam" id="PF22486">
    <property type="entry name" value="MATH_2"/>
    <property type="match status" value="1"/>
</dbReference>
<dbReference type="InterPro" id="IPR045005">
    <property type="entry name" value="BPM1-6"/>
</dbReference>
<dbReference type="SUPFAM" id="SSF54695">
    <property type="entry name" value="POZ domain"/>
    <property type="match status" value="1"/>
</dbReference>
<dbReference type="SMART" id="SM00225">
    <property type="entry name" value="BTB"/>
    <property type="match status" value="1"/>
</dbReference>
<dbReference type="InterPro" id="IPR008974">
    <property type="entry name" value="TRAF-like"/>
</dbReference>
<dbReference type="Pfam" id="PF00651">
    <property type="entry name" value="BTB"/>
    <property type="match status" value="1"/>
</dbReference>
<sequence length="362" mass="39793">MASQPRPPATTTSTCTPKTAPGRHVFQIDGYSLHRGFGGTGKFVQSAAFTVGGYSWCLRCYPDGASKDSRGHVSVFLRLVTRNAKARALYDIRLVGRTTGSSPAPAPRTSGSRLFDTTNSGEAVWGRILFIKASELEASAEFLRGDRLVIECDVTVIGEPLVTEAAKPVEVRMPPSDLTGDFEKLLKTGEGADMIFKVEDEYFFAHRVVLGARSPVFCAELCGTTIEVAGMQPSIFKALLRFIYTNSLPAMDDLGVNEIHNMARNLFLAADKYAMERLKVVCTGILCRSIDDATVDSALALAIADQYDCGEFRDICIKHIDSSSRKGDHAVAGQQAYRRITRAKPSIWVVLWEKMRSLFRFK</sequence>